<dbReference type="InterPro" id="IPR011708">
    <property type="entry name" value="DNA_pol3_alpha_NTPase_dom"/>
</dbReference>
<keyword evidence="13" id="KW-0234">DNA repair</keyword>
<evidence type="ECO:0000256" key="3">
    <source>
        <dbReference type="ARBA" id="ARBA00009496"/>
    </source>
</evidence>
<feature type="region of interest" description="Disordered" evidence="15">
    <location>
        <begin position="1301"/>
        <end position="1348"/>
    </location>
</feature>
<feature type="region of interest" description="Disordered" evidence="15">
    <location>
        <begin position="1039"/>
        <end position="1070"/>
    </location>
</feature>
<keyword evidence="12" id="KW-0239">DNA-directed DNA polymerase</keyword>
<dbReference type="Gene3D" id="3.20.20.140">
    <property type="entry name" value="Metal-dependent hydrolases"/>
    <property type="match status" value="1"/>
</dbReference>
<evidence type="ECO:0000256" key="2">
    <source>
        <dbReference type="ARBA" id="ARBA00007391"/>
    </source>
</evidence>
<sequence length="1348" mass="144299">MSTGPGPAQEFVHLHVASGFSMRYGTSTPEALVERAAQHRQPLLALTDRDGLYGAVRFVQAATAAGIAPVLGVDLAVGPDAPGDHAHPATPAVQSPARPPRTPARGGADRDPRHPRVTVLARGQAAGVPAGVGWAALCRLVTETHLRGERGLPVTSGAVVAAGCWRGGDRRSSRDHASPLVVLLGPDSDVGRALLAKRTDRARVLLDAWCRRLPPGAVVLEVVCHGGPEGTPASRSHARRMLGLADEQGVPAVLTAAVRHVDPGESAVVDLLDAARRLVALDTRHLDRVTDAAHLAATPTMHAVALEVTGGDRGRADELLQRTVALGVSCAQSARHDLGIGSVHLPEPRTLNIEPGESPQARLEQRCRAAVGGRYPGIGEKEFAAVERRLTDELKVIAELGYPTYFLTVAEVVDLIRGMGVRVAARGSGAGSLVNYLLGISGVDPIRYNLLMERFCSPLRAELPDIDIDVESARRTEVYERILDRFGGERVTCVSMMDTYKVRHAIRDVGAALGLPPTEIDEIAKAFPHIRAKDARSAIAELPELRSRGLDNPRMRVLFDLVERLDGLPRHIALHPCGVVLSDGGLLDRTPVEASWLGFPMSQFDKDDVEALGLLKLDVLGIRMQSAMAHALQEVERVDAVKVDLDDQQQVPLDDEATFRLIRTSHTLGCFQIESPGQRELIGKFGPERFEDLVIDISLFRPGPVKSDMITPFLEARHGWKEASYLHPTLIEALRETEGVVVFHEQVLMILAETTGVSLAQADEVRRTLGTPRGQLEIEAWWRPAARARGYAPADVDRIWEVLKAFASFGFCKAHAAAFALPTYHSAWLKTHHPAAFLSGVLTHDPGMYPKRLILDDARSLGIAVLGLDVNASTGAYRVERLDDLATGVQVQAFDEPSPAFDRAQWAEPDRSDPDLPDARGYGIRLSLADVRGISDAEVARIVAGQPYAGLADFWHRAHVSRPVAERLVLAGGFDALYGMGSLGGPGGAPRAAGAGGGAWGAGSRGMGSGGLGRRGRTTRRDLLLHVAELDRYGRALDRSAKRAAPRRARGARGIPVGGRSQSAGVSDGSGVRALAAGQSQAALPVTAAQDQPTQLTLDLGDHPELTSGTGLPELTGPERVRAELDILGLDASAHVVDFYAPLLEALGVTRSRDLLGSRSRSTVWVCGVKVATQTPPIRSGRRVVFLTLDDSTGPVDATFFEDVQGPYAATVFHSWMMLVRGVVRRTGPRGISLRATGAWELTPLWEAWTRGGIEAVHAAMEDSERSATELAEAAEEVQRAAGPQGRRVLVHASGFKQSPYADIKPAGQDVRGSRVLGQGGQVPDDIDGGQLAPPRKLWHSSPGSSGH</sequence>
<feature type="domain" description="Polymerase/histidinol phosphatase N-terminal" evidence="16">
    <location>
        <begin position="12"/>
        <end position="79"/>
    </location>
</feature>
<evidence type="ECO:0000256" key="4">
    <source>
        <dbReference type="ARBA" id="ARBA00012417"/>
    </source>
</evidence>
<comment type="subcellular location">
    <subcellularLocation>
        <location evidence="1">Cytoplasm</location>
    </subcellularLocation>
</comment>
<evidence type="ECO:0000313" key="17">
    <source>
        <dbReference type="EMBL" id="XBO43022.1"/>
    </source>
</evidence>
<dbReference type="PANTHER" id="PTHR32294:SF4">
    <property type="entry name" value="ERROR-PRONE DNA POLYMERASE"/>
    <property type="match status" value="1"/>
</dbReference>
<dbReference type="Pfam" id="PF01336">
    <property type="entry name" value="tRNA_anti-codon"/>
    <property type="match status" value="1"/>
</dbReference>
<dbReference type="Pfam" id="PF02811">
    <property type="entry name" value="PHP"/>
    <property type="match status" value="1"/>
</dbReference>
<feature type="region of interest" description="Disordered" evidence="15">
    <location>
        <begin position="988"/>
        <end position="1016"/>
    </location>
</feature>
<evidence type="ECO:0000256" key="5">
    <source>
        <dbReference type="ARBA" id="ARBA00017273"/>
    </source>
</evidence>
<keyword evidence="7" id="KW-0963">Cytoplasm</keyword>
<dbReference type="InterPro" id="IPR029460">
    <property type="entry name" value="DNAPol_HHH"/>
</dbReference>
<dbReference type="EC" id="2.7.7.7" evidence="4"/>
<dbReference type="InterPro" id="IPR003141">
    <property type="entry name" value="Pol/His_phosphatase_N"/>
</dbReference>
<dbReference type="InterPro" id="IPR004365">
    <property type="entry name" value="NA-bd_OB_tRNA"/>
</dbReference>
<dbReference type="RefSeq" id="WP_406830448.1">
    <property type="nucleotide sequence ID" value="NZ_CP157483.1"/>
</dbReference>
<organism evidence="17">
    <name type="scientific">Pedococcus sp. KACC 23699</name>
    <dbReference type="NCBI Taxonomy" id="3149228"/>
    <lineage>
        <taxon>Bacteria</taxon>
        <taxon>Bacillati</taxon>
        <taxon>Actinomycetota</taxon>
        <taxon>Actinomycetes</taxon>
        <taxon>Micrococcales</taxon>
        <taxon>Intrasporangiaceae</taxon>
        <taxon>Pedococcus</taxon>
    </lineage>
</organism>
<dbReference type="Pfam" id="PF17657">
    <property type="entry name" value="DNA_pol3_finger"/>
    <property type="match status" value="1"/>
</dbReference>
<evidence type="ECO:0000256" key="8">
    <source>
        <dbReference type="ARBA" id="ARBA00022679"/>
    </source>
</evidence>
<evidence type="ECO:0000256" key="7">
    <source>
        <dbReference type="ARBA" id="ARBA00022490"/>
    </source>
</evidence>
<feature type="compositionally biased region" description="Gly residues" evidence="15">
    <location>
        <begin position="988"/>
        <end position="1013"/>
    </location>
</feature>
<reference evidence="17" key="1">
    <citation type="submission" date="2024-05" db="EMBL/GenBank/DDBJ databases">
        <authorList>
            <person name="Kim S."/>
            <person name="Heo J."/>
            <person name="Choi H."/>
            <person name="Choi Y."/>
            <person name="Kwon S.-W."/>
            <person name="Kim Y."/>
        </authorList>
    </citation>
    <scope>NUCLEOTIDE SEQUENCE</scope>
    <source>
        <strain evidence="17">KACC 23699</strain>
    </source>
</reference>
<proteinExistence type="inferred from homology"/>
<dbReference type="GO" id="GO:0008408">
    <property type="term" value="F:3'-5' exonuclease activity"/>
    <property type="evidence" value="ECO:0007669"/>
    <property type="project" value="InterPro"/>
</dbReference>
<keyword evidence="11" id="KW-0227">DNA damage</keyword>
<evidence type="ECO:0000259" key="16">
    <source>
        <dbReference type="SMART" id="SM00481"/>
    </source>
</evidence>
<protein>
    <recommendedName>
        <fullName evidence="6">DNA polymerase III subunit alpha</fullName>
        <ecNumber evidence="4">2.7.7.7</ecNumber>
    </recommendedName>
    <alternativeName>
        <fullName evidence="5">Error-prone DNA polymerase</fullName>
    </alternativeName>
</protein>
<evidence type="ECO:0000256" key="13">
    <source>
        <dbReference type="ARBA" id="ARBA00023204"/>
    </source>
</evidence>
<dbReference type="InterPro" id="IPR040982">
    <property type="entry name" value="DNA_pol3_finger"/>
</dbReference>
<dbReference type="GO" id="GO:0006281">
    <property type="term" value="P:DNA repair"/>
    <property type="evidence" value="ECO:0007669"/>
    <property type="project" value="UniProtKB-KW"/>
</dbReference>
<evidence type="ECO:0000256" key="15">
    <source>
        <dbReference type="SAM" id="MobiDB-lite"/>
    </source>
</evidence>
<evidence type="ECO:0000256" key="1">
    <source>
        <dbReference type="ARBA" id="ARBA00004496"/>
    </source>
</evidence>
<dbReference type="CDD" id="cd04485">
    <property type="entry name" value="DnaE_OBF"/>
    <property type="match status" value="1"/>
</dbReference>
<dbReference type="EMBL" id="CP157483">
    <property type="protein sequence ID" value="XBO43022.1"/>
    <property type="molecule type" value="Genomic_DNA"/>
</dbReference>
<dbReference type="Pfam" id="PF07733">
    <property type="entry name" value="DNA_pol3_alpha"/>
    <property type="match status" value="1"/>
</dbReference>
<accession>A0AAU7JRI5</accession>
<comment type="similarity">
    <text evidence="2">Belongs to the DNA polymerase type-C family. DnaE2 subfamily.</text>
</comment>
<dbReference type="InterPro" id="IPR004013">
    <property type="entry name" value="PHP_dom"/>
</dbReference>
<gene>
    <name evidence="17" type="primary">dnaE</name>
    <name evidence="17" type="ORF">ABEG17_15840</name>
</gene>
<dbReference type="CDD" id="cd07431">
    <property type="entry name" value="PHP_PolIIIA"/>
    <property type="match status" value="1"/>
</dbReference>
<dbReference type="GO" id="GO:0006260">
    <property type="term" value="P:DNA replication"/>
    <property type="evidence" value="ECO:0007669"/>
    <property type="project" value="UniProtKB-KW"/>
</dbReference>
<feature type="compositionally biased region" description="Basic residues" evidence="15">
    <location>
        <begin position="1042"/>
        <end position="1051"/>
    </location>
</feature>
<keyword evidence="10" id="KW-0235">DNA replication</keyword>
<evidence type="ECO:0000256" key="11">
    <source>
        <dbReference type="ARBA" id="ARBA00022763"/>
    </source>
</evidence>
<dbReference type="SMART" id="SM00481">
    <property type="entry name" value="POLIIIAc"/>
    <property type="match status" value="1"/>
</dbReference>
<evidence type="ECO:0000256" key="9">
    <source>
        <dbReference type="ARBA" id="ARBA00022695"/>
    </source>
</evidence>
<dbReference type="Gene3D" id="1.10.10.1600">
    <property type="entry name" value="Bacterial DNA polymerase III alpha subunit, thumb domain"/>
    <property type="match status" value="1"/>
</dbReference>
<dbReference type="InterPro" id="IPR004805">
    <property type="entry name" value="DnaE2/DnaE/PolC"/>
</dbReference>
<dbReference type="NCBIfam" id="TIGR00594">
    <property type="entry name" value="polc"/>
    <property type="match status" value="1"/>
</dbReference>
<evidence type="ECO:0000256" key="10">
    <source>
        <dbReference type="ARBA" id="ARBA00022705"/>
    </source>
</evidence>
<comment type="similarity">
    <text evidence="3">Belongs to the DNA polymerase type-C family. DnaE subfamily.</text>
</comment>
<dbReference type="GO" id="GO:0003676">
    <property type="term" value="F:nucleic acid binding"/>
    <property type="evidence" value="ECO:0007669"/>
    <property type="project" value="InterPro"/>
</dbReference>
<evidence type="ECO:0000256" key="6">
    <source>
        <dbReference type="ARBA" id="ARBA00019114"/>
    </source>
</evidence>
<feature type="region of interest" description="Disordered" evidence="15">
    <location>
        <begin position="79"/>
        <end position="114"/>
    </location>
</feature>
<dbReference type="InterPro" id="IPR041931">
    <property type="entry name" value="DNA_pol3_alpha_thumb_dom"/>
</dbReference>
<comment type="catalytic activity">
    <reaction evidence="14">
        <text>DNA(n) + a 2'-deoxyribonucleoside 5'-triphosphate = DNA(n+1) + diphosphate</text>
        <dbReference type="Rhea" id="RHEA:22508"/>
        <dbReference type="Rhea" id="RHEA-COMP:17339"/>
        <dbReference type="Rhea" id="RHEA-COMP:17340"/>
        <dbReference type="ChEBI" id="CHEBI:33019"/>
        <dbReference type="ChEBI" id="CHEBI:61560"/>
        <dbReference type="ChEBI" id="CHEBI:173112"/>
        <dbReference type="EC" id="2.7.7.7"/>
    </reaction>
</comment>
<keyword evidence="9 17" id="KW-0548">Nucleotidyltransferase</keyword>
<name>A0AAU7JRI5_9MICO</name>
<dbReference type="SUPFAM" id="SSF89550">
    <property type="entry name" value="PHP domain-like"/>
    <property type="match status" value="1"/>
</dbReference>
<dbReference type="GO" id="GO:0005737">
    <property type="term" value="C:cytoplasm"/>
    <property type="evidence" value="ECO:0007669"/>
    <property type="project" value="UniProtKB-SubCell"/>
</dbReference>
<dbReference type="Pfam" id="PF14579">
    <property type="entry name" value="HHH_6"/>
    <property type="match status" value="1"/>
</dbReference>
<dbReference type="InterPro" id="IPR016195">
    <property type="entry name" value="Pol/histidinol_Pase-like"/>
</dbReference>
<dbReference type="PANTHER" id="PTHR32294">
    <property type="entry name" value="DNA POLYMERASE III SUBUNIT ALPHA"/>
    <property type="match status" value="1"/>
</dbReference>
<keyword evidence="8 17" id="KW-0808">Transferase</keyword>
<evidence type="ECO:0000256" key="14">
    <source>
        <dbReference type="ARBA" id="ARBA00049244"/>
    </source>
</evidence>
<evidence type="ECO:0000256" key="12">
    <source>
        <dbReference type="ARBA" id="ARBA00022932"/>
    </source>
</evidence>
<dbReference type="GO" id="GO:0003887">
    <property type="term" value="F:DNA-directed DNA polymerase activity"/>
    <property type="evidence" value="ECO:0007669"/>
    <property type="project" value="UniProtKB-KW"/>
</dbReference>